<dbReference type="Proteomes" id="UP001262410">
    <property type="component" value="Unassembled WGS sequence"/>
</dbReference>
<organism evidence="2 3">
    <name type="scientific">Inquilinus ginsengisoli</name>
    <dbReference type="NCBI Taxonomy" id="363840"/>
    <lineage>
        <taxon>Bacteria</taxon>
        <taxon>Pseudomonadati</taxon>
        <taxon>Pseudomonadota</taxon>
        <taxon>Alphaproteobacteria</taxon>
        <taxon>Rhodospirillales</taxon>
        <taxon>Rhodospirillaceae</taxon>
        <taxon>Inquilinus</taxon>
    </lineage>
</organism>
<sequence length="168" mass="18209">MRLEIVIIPVSDVDRAKRFYGDLGWRLDIDHAARDDYRVIQFTPPGSACSVIFGKNVTAAAPGSMQGLHLIVSDIEAAREDLLRRGVEISEPFHDTGGVFHHADGKGVAIGPNPQRRSYASYASFSDPDGNGWVFQEVTARLSGDVELGDARFTSEVVNAVRHTATGG</sequence>
<dbReference type="InterPro" id="IPR053863">
    <property type="entry name" value="Glyoxy/Ble-like_N"/>
</dbReference>
<evidence type="ECO:0000313" key="2">
    <source>
        <dbReference type="EMBL" id="MDR6288660.1"/>
    </source>
</evidence>
<feature type="domain" description="VOC" evidence="1">
    <location>
        <begin position="2"/>
        <end position="138"/>
    </location>
</feature>
<evidence type="ECO:0000313" key="3">
    <source>
        <dbReference type="Proteomes" id="UP001262410"/>
    </source>
</evidence>
<dbReference type="Pfam" id="PF22677">
    <property type="entry name" value="Ble-like_N"/>
    <property type="match status" value="1"/>
</dbReference>
<accession>A0ABU1JM76</accession>
<name>A0ABU1JM76_9PROT</name>
<dbReference type="InterPro" id="IPR029068">
    <property type="entry name" value="Glyas_Bleomycin-R_OHBP_Dase"/>
</dbReference>
<keyword evidence="3" id="KW-1185">Reference proteome</keyword>
<dbReference type="SUPFAM" id="SSF54593">
    <property type="entry name" value="Glyoxalase/Bleomycin resistance protein/Dihydroxybiphenyl dioxygenase"/>
    <property type="match status" value="1"/>
</dbReference>
<dbReference type="InterPro" id="IPR037523">
    <property type="entry name" value="VOC_core"/>
</dbReference>
<gene>
    <name evidence="2" type="ORF">E9232_001167</name>
</gene>
<dbReference type="Gene3D" id="3.10.180.10">
    <property type="entry name" value="2,3-Dihydroxybiphenyl 1,2-Dioxygenase, domain 1"/>
    <property type="match status" value="1"/>
</dbReference>
<dbReference type="EMBL" id="JAVDPW010000002">
    <property type="protein sequence ID" value="MDR6288660.1"/>
    <property type="molecule type" value="Genomic_DNA"/>
</dbReference>
<evidence type="ECO:0000259" key="1">
    <source>
        <dbReference type="PROSITE" id="PS51819"/>
    </source>
</evidence>
<dbReference type="RefSeq" id="WP_309792673.1">
    <property type="nucleotide sequence ID" value="NZ_JAVDPW010000002.1"/>
</dbReference>
<comment type="caution">
    <text evidence="2">The sequence shown here is derived from an EMBL/GenBank/DDBJ whole genome shotgun (WGS) entry which is preliminary data.</text>
</comment>
<dbReference type="PROSITE" id="PS51819">
    <property type="entry name" value="VOC"/>
    <property type="match status" value="1"/>
</dbReference>
<reference evidence="2 3" key="1">
    <citation type="submission" date="2023-07" db="EMBL/GenBank/DDBJ databases">
        <title>Sorghum-associated microbial communities from plants grown in Nebraska, USA.</title>
        <authorList>
            <person name="Schachtman D."/>
        </authorList>
    </citation>
    <scope>NUCLEOTIDE SEQUENCE [LARGE SCALE GENOMIC DNA]</scope>
    <source>
        <strain evidence="2 3">584</strain>
    </source>
</reference>
<proteinExistence type="predicted"/>
<protein>
    <submittedName>
        <fullName evidence="2">Catechol 2,3-dioxygenase-like lactoylglutathione lyase family enzyme</fullName>
    </submittedName>
</protein>